<gene>
    <name evidence="1" type="ORF">SAMN05444170_6815</name>
</gene>
<dbReference type="Proteomes" id="UP000184096">
    <property type="component" value="Chromosome I"/>
</dbReference>
<proteinExistence type="predicted"/>
<organism evidence="1 2">
    <name type="scientific">Bradyrhizobium erythrophlei</name>
    <dbReference type="NCBI Taxonomy" id="1437360"/>
    <lineage>
        <taxon>Bacteria</taxon>
        <taxon>Pseudomonadati</taxon>
        <taxon>Pseudomonadota</taxon>
        <taxon>Alphaproteobacteria</taxon>
        <taxon>Hyphomicrobiales</taxon>
        <taxon>Nitrobacteraceae</taxon>
        <taxon>Bradyrhizobium</taxon>
    </lineage>
</organism>
<accession>A0A1M7UUP0</accession>
<name>A0A1M7UUP0_9BRAD</name>
<sequence>MTSPKFLDELETFVDLISPAWAAAIVAAWAELGRPLTPEEAEDLLHRVLHDKAGDAFREMYGANVIAAVFDGKKPS</sequence>
<keyword evidence="2" id="KW-1185">Reference proteome</keyword>
<dbReference type="RefSeq" id="WP_072824761.1">
    <property type="nucleotide sequence ID" value="NZ_LT670849.1"/>
</dbReference>
<reference evidence="2" key="1">
    <citation type="submission" date="2016-11" db="EMBL/GenBank/DDBJ databases">
        <authorList>
            <person name="Varghese N."/>
            <person name="Submissions S."/>
        </authorList>
    </citation>
    <scope>NUCLEOTIDE SEQUENCE [LARGE SCALE GENOMIC DNA]</scope>
    <source>
        <strain evidence="2">GAS401</strain>
    </source>
</reference>
<dbReference type="AlphaFoldDB" id="A0A1M7UUP0"/>
<dbReference type="EMBL" id="LT670849">
    <property type="protein sequence ID" value="SHN86751.1"/>
    <property type="molecule type" value="Genomic_DNA"/>
</dbReference>
<evidence type="ECO:0000313" key="1">
    <source>
        <dbReference type="EMBL" id="SHN86751.1"/>
    </source>
</evidence>
<protein>
    <submittedName>
        <fullName evidence="1">Uncharacterized protein</fullName>
    </submittedName>
</protein>
<evidence type="ECO:0000313" key="2">
    <source>
        <dbReference type="Proteomes" id="UP000184096"/>
    </source>
</evidence>